<feature type="compositionally biased region" description="Polar residues" evidence="1">
    <location>
        <begin position="133"/>
        <end position="159"/>
    </location>
</feature>
<evidence type="ECO:0000313" key="4">
    <source>
        <dbReference type="EMBL" id="OOP66087.1"/>
    </source>
</evidence>
<gene>
    <name evidence="4" type="ORF">BWZ43_22800</name>
</gene>
<evidence type="ECO:0000256" key="2">
    <source>
        <dbReference type="SAM" id="Phobius"/>
    </source>
</evidence>
<evidence type="ECO:0000313" key="5">
    <source>
        <dbReference type="Proteomes" id="UP000189761"/>
    </source>
</evidence>
<keyword evidence="5" id="KW-1185">Reference proteome</keyword>
<dbReference type="InterPro" id="IPR009988">
    <property type="entry name" value="DUF1510"/>
</dbReference>
<sequence>MANDFDDQIRSRSAQRSKRRKTNIILNSLILVVVVLIIIVGSKIFFGGNDDDKKAAIDKNKETEQAKGIHDSKENKDNNSENKDRMTSDNDTNEDQDDNDELSSEDEKQDLEGEDLNSEEVISQESDEPNVKKSYTNPNWKGIGTEQTNGHQYSSDQNSIDWQEKTKALSYATGIPEESLTIWYLGREGGSDNLVAGTVSSKNDPSKTYRVYLSWEDGQGWKPIKVLELNKNDKR</sequence>
<proteinExistence type="predicted"/>
<keyword evidence="2" id="KW-1133">Transmembrane helix</keyword>
<dbReference type="Proteomes" id="UP000189761">
    <property type="component" value="Unassembled WGS sequence"/>
</dbReference>
<reference evidence="4 5" key="1">
    <citation type="submission" date="2017-01" db="EMBL/GenBank/DDBJ databases">
        <title>Draft genome sequence of Bacillus oleronius.</title>
        <authorList>
            <person name="Allam M."/>
        </authorList>
    </citation>
    <scope>NUCLEOTIDE SEQUENCE [LARGE SCALE GENOMIC DNA]</scope>
    <source>
        <strain evidence="4 5">DSM 9356</strain>
    </source>
</reference>
<comment type="caution">
    <text evidence="4">The sequence shown here is derived from an EMBL/GenBank/DDBJ whole genome shotgun (WGS) entry which is preliminary data.</text>
</comment>
<feature type="domain" description="DUF1510" evidence="3">
    <location>
        <begin position="136"/>
        <end position="228"/>
    </location>
</feature>
<dbReference type="AlphaFoldDB" id="A0A8E2I4A9"/>
<dbReference type="Pfam" id="PF07423">
    <property type="entry name" value="DUF1510"/>
    <property type="match status" value="1"/>
</dbReference>
<accession>A0A8E2I4A9</accession>
<keyword evidence="2" id="KW-0812">Transmembrane</keyword>
<keyword evidence="2" id="KW-0472">Membrane</keyword>
<dbReference type="EMBL" id="MTLA01000375">
    <property type="protein sequence ID" value="OOP66087.1"/>
    <property type="molecule type" value="Genomic_DNA"/>
</dbReference>
<feature type="compositionally biased region" description="Basic and acidic residues" evidence="1">
    <location>
        <begin position="58"/>
        <end position="88"/>
    </location>
</feature>
<evidence type="ECO:0000256" key="1">
    <source>
        <dbReference type="SAM" id="MobiDB-lite"/>
    </source>
</evidence>
<protein>
    <recommendedName>
        <fullName evidence="3">DUF1510 domain-containing protein</fullName>
    </recommendedName>
</protein>
<evidence type="ECO:0000259" key="3">
    <source>
        <dbReference type="Pfam" id="PF07423"/>
    </source>
</evidence>
<feature type="compositionally biased region" description="Acidic residues" evidence="1">
    <location>
        <begin position="91"/>
        <end position="118"/>
    </location>
</feature>
<dbReference type="RefSeq" id="WP_071975000.1">
    <property type="nucleotide sequence ID" value="NZ_CP065424.1"/>
</dbReference>
<name>A0A8E2I4A9_9BACI</name>
<feature type="transmembrane region" description="Helical" evidence="2">
    <location>
        <begin position="24"/>
        <end position="46"/>
    </location>
</feature>
<organism evidence="4 5">
    <name type="scientific">Heyndrickxia oleronia</name>
    <dbReference type="NCBI Taxonomy" id="38875"/>
    <lineage>
        <taxon>Bacteria</taxon>
        <taxon>Bacillati</taxon>
        <taxon>Bacillota</taxon>
        <taxon>Bacilli</taxon>
        <taxon>Bacillales</taxon>
        <taxon>Bacillaceae</taxon>
        <taxon>Heyndrickxia</taxon>
    </lineage>
</organism>
<feature type="region of interest" description="Disordered" evidence="1">
    <location>
        <begin position="58"/>
        <end position="159"/>
    </location>
</feature>